<gene>
    <name evidence="1" type="ORF">CAPTEDRAFT_183161</name>
</gene>
<evidence type="ECO:0008006" key="4">
    <source>
        <dbReference type="Google" id="ProtNLM"/>
    </source>
</evidence>
<reference evidence="3" key="1">
    <citation type="submission" date="2012-12" db="EMBL/GenBank/DDBJ databases">
        <authorList>
            <person name="Hellsten U."/>
            <person name="Grimwood J."/>
            <person name="Chapman J.A."/>
            <person name="Shapiro H."/>
            <person name="Aerts A."/>
            <person name="Otillar R.P."/>
            <person name="Terry A.Y."/>
            <person name="Boore J.L."/>
            <person name="Simakov O."/>
            <person name="Marletaz F."/>
            <person name="Cho S.-J."/>
            <person name="Edsinger-Gonzales E."/>
            <person name="Havlak P."/>
            <person name="Kuo D.-H."/>
            <person name="Larsson T."/>
            <person name="Lv J."/>
            <person name="Arendt D."/>
            <person name="Savage R."/>
            <person name="Osoegawa K."/>
            <person name="de Jong P."/>
            <person name="Lindberg D.R."/>
            <person name="Seaver E.C."/>
            <person name="Weisblat D.A."/>
            <person name="Putnam N.H."/>
            <person name="Grigoriev I.V."/>
            <person name="Rokhsar D.S."/>
        </authorList>
    </citation>
    <scope>NUCLEOTIDE SEQUENCE</scope>
    <source>
        <strain evidence="3">I ESC-2004</strain>
    </source>
</reference>
<dbReference type="EMBL" id="KB307198">
    <property type="protein sequence ID" value="ELT99150.1"/>
    <property type="molecule type" value="Genomic_DNA"/>
</dbReference>
<dbReference type="OrthoDB" id="10263155at2759"/>
<dbReference type="AlphaFoldDB" id="R7U7N4"/>
<reference evidence="2" key="3">
    <citation type="submission" date="2015-06" db="UniProtKB">
        <authorList>
            <consortium name="EnsemblMetazoa"/>
        </authorList>
    </citation>
    <scope>IDENTIFICATION</scope>
</reference>
<name>R7U7N4_CAPTE</name>
<dbReference type="OMA" id="RRWMPHI"/>
<protein>
    <recommendedName>
        <fullName evidence="4">2'-5' RNA ligase</fullName>
    </recommendedName>
</protein>
<dbReference type="Proteomes" id="UP000014760">
    <property type="component" value="Unassembled WGS sequence"/>
</dbReference>
<sequence length="211" mass="24257">MASNDMADAQPDIAEDSAEVVVQKKSFKSSIVIIPPKEFWEPIQMIRKKHDKAYERWMPHVNLLYPFIADANDGQFFSEAAQDLKSALKDIQPFKVCFTKDSFKVFKRKKFCTLWLKPIVVAHPQVLGLQESMVKTFPQCNDVNKIGDHGFTPHLSLGQLKPKGYRECVDEFSKDWTDMEFTVDHVTLISRADFDDPFHVRHEVPLGSLDL</sequence>
<evidence type="ECO:0000313" key="3">
    <source>
        <dbReference type="Proteomes" id="UP000014760"/>
    </source>
</evidence>
<evidence type="ECO:0000313" key="1">
    <source>
        <dbReference type="EMBL" id="ELT99150.1"/>
    </source>
</evidence>
<dbReference type="EnsemblMetazoa" id="CapteT183161">
    <property type="protein sequence ID" value="CapteP183161"/>
    <property type="gene ID" value="CapteG183161"/>
</dbReference>
<dbReference type="Gene3D" id="3.90.1140.10">
    <property type="entry name" value="Cyclic phosphodiesterase"/>
    <property type="match status" value="1"/>
</dbReference>
<dbReference type="Pfam" id="PF13563">
    <property type="entry name" value="2_5_RNA_ligase2"/>
    <property type="match status" value="1"/>
</dbReference>
<accession>R7U7N4</accession>
<organism evidence="1">
    <name type="scientific">Capitella teleta</name>
    <name type="common">Polychaete worm</name>
    <dbReference type="NCBI Taxonomy" id="283909"/>
    <lineage>
        <taxon>Eukaryota</taxon>
        <taxon>Metazoa</taxon>
        <taxon>Spiralia</taxon>
        <taxon>Lophotrochozoa</taxon>
        <taxon>Annelida</taxon>
        <taxon>Polychaeta</taxon>
        <taxon>Sedentaria</taxon>
        <taxon>Scolecida</taxon>
        <taxon>Capitellidae</taxon>
        <taxon>Capitella</taxon>
    </lineage>
</organism>
<dbReference type="PANTHER" id="PTHR37474:SF1">
    <property type="entry name" value="2'-5' RNA LIGASE FAMILY PROTEIN"/>
    <property type="match status" value="1"/>
</dbReference>
<dbReference type="PANTHER" id="PTHR37474">
    <property type="entry name" value="RNA LIGASE/CYCLIC NUCLEOTIDE PHOSPHODIESTERASE"/>
    <property type="match status" value="1"/>
</dbReference>
<evidence type="ECO:0000313" key="2">
    <source>
        <dbReference type="EnsemblMetazoa" id="CapteP183161"/>
    </source>
</evidence>
<reference evidence="1 3" key="2">
    <citation type="journal article" date="2013" name="Nature">
        <title>Insights into bilaterian evolution from three spiralian genomes.</title>
        <authorList>
            <person name="Simakov O."/>
            <person name="Marletaz F."/>
            <person name="Cho S.J."/>
            <person name="Edsinger-Gonzales E."/>
            <person name="Havlak P."/>
            <person name="Hellsten U."/>
            <person name="Kuo D.H."/>
            <person name="Larsson T."/>
            <person name="Lv J."/>
            <person name="Arendt D."/>
            <person name="Savage R."/>
            <person name="Osoegawa K."/>
            <person name="de Jong P."/>
            <person name="Grimwood J."/>
            <person name="Chapman J.A."/>
            <person name="Shapiro H."/>
            <person name="Aerts A."/>
            <person name="Otillar R.P."/>
            <person name="Terry A.Y."/>
            <person name="Boore J.L."/>
            <person name="Grigoriev I.V."/>
            <person name="Lindberg D.R."/>
            <person name="Seaver E.C."/>
            <person name="Weisblat D.A."/>
            <person name="Putnam N.H."/>
            <person name="Rokhsar D.S."/>
        </authorList>
    </citation>
    <scope>NUCLEOTIDE SEQUENCE</scope>
    <source>
        <strain evidence="1 3">I ESC-2004</strain>
    </source>
</reference>
<dbReference type="InterPro" id="IPR009097">
    <property type="entry name" value="Cyclic_Pdiesterase"/>
</dbReference>
<dbReference type="SUPFAM" id="SSF55144">
    <property type="entry name" value="LigT-like"/>
    <property type="match status" value="1"/>
</dbReference>
<keyword evidence="3" id="KW-1185">Reference proteome</keyword>
<dbReference type="EMBL" id="AMQN01001977">
    <property type="status" value="NOT_ANNOTATED_CDS"/>
    <property type="molecule type" value="Genomic_DNA"/>
</dbReference>
<dbReference type="HOGENOM" id="CLU_082855_0_0_1"/>
<proteinExistence type="predicted"/>